<evidence type="ECO:0000313" key="4">
    <source>
        <dbReference type="Proteomes" id="UP000285864"/>
    </source>
</evidence>
<gene>
    <name evidence="3" type="ORF">DWY20_06905</name>
</gene>
<organism evidence="3 4">
    <name type="scientific">Phocaeicola coprocola</name>
    <dbReference type="NCBI Taxonomy" id="310298"/>
    <lineage>
        <taxon>Bacteria</taxon>
        <taxon>Pseudomonadati</taxon>
        <taxon>Bacteroidota</taxon>
        <taxon>Bacteroidia</taxon>
        <taxon>Bacteroidales</taxon>
        <taxon>Bacteroidaceae</taxon>
        <taxon>Phocaeicola</taxon>
    </lineage>
</organism>
<dbReference type="AlphaFoldDB" id="A0A412GRF2"/>
<keyword evidence="4" id="KW-1185">Reference proteome</keyword>
<dbReference type="EMBL" id="QRUU01000023">
    <property type="protein sequence ID" value="RGR97375.1"/>
    <property type="molecule type" value="Genomic_DNA"/>
</dbReference>
<keyword evidence="2" id="KW-0472">Membrane</keyword>
<evidence type="ECO:0000256" key="1">
    <source>
        <dbReference type="SAM" id="MobiDB-lite"/>
    </source>
</evidence>
<evidence type="ECO:0000313" key="3">
    <source>
        <dbReference type="EMBL" id="RGR97375.1"/>
    </source>
</evidence>
<dbReference type="RefSeq" id="WP_007570976.1">
    <property type="nucleotide sequence ID" value="NZ_CABKNL010000012.1"/>
</dbReference>
<accession>A0A412GRF2</accession>
<proteinExistence type="predicted"/>
<keyword evidence="2" id="KW-1133">Transmembrane helix</keyword>
<feature type="transmembrane region" description="Helical" evidence="2">
    <location>
        <begin position="23"/>
        <end position="41"/>
    </location>
</feature>
<dbReference type="SUPFAM" id="SSF52540">
    <property type="entry name" value="P-loop containing nucleoside triphosphate hydrolases"/>
    <property type="match status" value="1"/>
</dbReference>
<name>A0A412GRF2_9BACT</name>
<keyword evidence="2" id="KW-0812">Transmembrane</keyword>
<reference evidence="3 4" key="1">
    <citation type="submission" date="2018-08" db="EMBL/GenBank/DDBJ databases">
        <title>A genome reference for cultivated species of the human gut microbiota.</title>
        <authorList>
            <person name="Zou Y."/>
            <person name="Xue W."/>
            <person name="Luo G."/>
        </authorList>
    </citation>
    <scope>NUCLEOTIDE SEQUENCE [LARGE SCALE GENOMIC DNA]</scope>
    <source>
        <strain evidence="3 4">AF24-2</strain>
    </source>
</reference>
<dbReference type="InterPro" id="IPR027417">
    <property type="entry name" value="P-loop_NTPase"/>
</dbReference>
<comment type="caution">
    <text evidence="3">The sequence shown here is derived from an EMBL/GenBank/DDBJ whole genome shotgun (WGS) entry which is preliminary data.</text>
</comment>
<feature type="region of interest" description="Disordered" evidence="1">
    <location>
        <begin position="378"/>
        <end position="397"/>
    </location>
</feature>
<evidence type="ECO:0000256" key="2">
    <source>
        <dbReference type="SAM" id="Phobius"/>
    </source>
</evidence>
<sequence>MEFSAKAINTIADLYSKYGWKKGSGYTVLSLLAIAGGYYLFMEIKKANQNNLSKNRKQETKFASSCRMEENKAKTEEKIKIINAKKEATIEIKNLQHQQKMERDKAKTIPLFATNDMSKNKIESYREAVLNGTVDKTIERCLGYSWLKEGYDTGLVGPTDCGKTTFIMQLAISLARGECNNLLSQEWLETPPTPVIVFTLEQNYSEIQKYYGEIIDKTPLLEVYGNTKIYPSEIIEIIVIEKNKHKNKGIAVFIDNYTKLEELYGVKAMKEFSEKLEKLRLENSAPNKPITPLKVYHTKSDWKPTQPLTSDNVRGNKNNVYFTQNFLYFTYCKHSNEQRVLGFIKLKHGNKNIAYILEYANTKINQFCYVKEGNKNDIGIPPSEDNSKNDKQKRGRKSRYSLEEIKFLYKEIQSGAYTYKEVEEAYGISKDAIKKRIQRS</sequence>
<dbReference type="Proteomes" id="UP000285864">
    <property type="component" value="Unassembled WGS sequence"/>
</dbReference>
<protein>
    <submittedName>
        <fullName evidence="3">Uncharacterized protein</fullName>
    </submittedName>
</protein>
<dbReference type="Gene3D" id="3.40.50.300">
    <property type="entry name" value="P-loop containing nucleotide triphosphate hydrolases"/>
    <property type="match status" value="1"/>
</dbReference>